<dbReference type="RefSeq" id="WP_159431832.1">
    <property type="nucleotide sequence ID" value="NZ_FQUY01000013.1"/>
</dbReference>
<feature type="non-terminal residue" evidence="2">
    <location>
        <position position="1"/>
    </location>
</feature>
<keyword evidence="1" id="KW-0812">Transmembrane</keyword>
<organism evidence="2 3">
    <name type="scientific">Desulforamulus putei DSM 12395</name>
    <dbReference type="NCBI Taxonomy" id="1121429"/>
    <lineage>
        <taxon>Bacteria</taxon>
        <taxon>Bacillati</taxon>
        <taxon>Bacillota</taxon>
        <taxon>Clostridia</taxon>
        <taxon>Eubacteriales</taxon>
        <taxon>Peptococcaceae</taxon>
        <taxon>Desulforamulus</taxon>
    </lineage>
</organism>
<reference evidence="3" key="1">
    <citation type="submission" date="2016-11" db="EMBL/GenBank/DDBJ databases">
        <authorList>
            <person name="Varghese N."/>
            <person name="Submissions S."/>
        </authorList>
    </citation>
    <scope>NUCLEOTIDE SEQUENCE [LARGE SCALE GENOMIC DNA]</scope>
    <source>
        <strain evidence="3">DSM 12395</strain>
    </source>
</reference>
<dbReference type="Proteomes" id="UP000184148">
    <property type="component" value="Unassembled WGS sequence"/>
</dbReference>
<name>A0A1M4ZHU8_9FIRM</name>
<gene>
    <name evidence="2" type="ORF">SAMN02745133_02004</name>
</gene>
<feature type="transmembrane region" description="Helical" evidence="1">
    <location>
        <begin position="12"/>
        <end position="30"/>
    </location>
</feature>
<sequence>FWQENAIKQFIDTMMAAAGISGGIININIISEIFMIEIILALALGLLELIINVGILPFKNKGVKTNRDNLLQKSFIMYRKAGIRPYVKVMLKDSQNISGECLRYSWNDKGSLLVKDADNPEKQIWVPLNDIVKIEFLNSQSVINETEKEQKAFAYRKVLNWMAKGYGDEIYGKKEKSIKALGGDS</sequence>
<keyword evidence="1" id="KW-1133">Transmembrane helix</keyword>
<keyword evidence="1" id="KW-0472">Membrane</keyword>
<dbReference type="EMBL" id="FQUY01000013">
    <property type="protein sequence ID" value="SHF17382.1"/>
    <property type="molecule type" value="Genomic_DNA"/>
</dbReference>
<evidence type="ECO:0000313" key="2">
    <source>
        <dbReference type="EMBL" id="SHF17382.1"/>
    </source>
</evidence>
<keyword evidence="3" id="KW-1185">Reference proteome</keyword>
<accession>A0A1M4ZHU8</accession>
<dbReference type="AlphaFoldDB" id="A0A1M4ZHU8"/>
<dbReference type="STRING" id="1121429.SAMN02745133_02004"/>
<dbReference type="OrthoDB" id="1727345at2"/>
<evidence type="ECO:0000313" key="3">
    <source>
        <dbReference type="Proteomes" id="UP000184148"/>
    </source>
</evidence>
<feature type="transmembrane region" description="Helical" evidence="1">
    <location>
        <begin position="36"/>
        <end position="58"/>
    </location>
</feature>
<protein>
    <submittedName>
        <fullName evidence="2">Uncharacterized protein</fullName>
    </submittedName>
</protein>
<proteinExistence type="predicted"/>
<evidence type="ECO:0000256" key="1">
    <source>
        <dbReference type="SAM" id="Phobius"/>
    </source>
</evidence>